<dbReference type="EMBL" id="DVFK01000085">
    <property type="protein sequence ID" value="HIQ68098.1"/>
    <property type="molecule type" value="Genomic_DNA"/>
</dbReference>
<dbReference type="InterPro" id="IPR009835">
    <property type="entry name" value="SrtB"/>
</dbReference>
<proteinExistence type="predicted"/>
<keyword evidence="4" id="KW-0812">Transmembrane</keyword>
<dbReference type="AlphaFoldDB" id="A0A9D0Z5B2"/>
<evidence type="ECO:0000256" key="2">
    <source>
        <dbReference type="PIRSR" id="PIRSR605754-1"/>
    </source>
</evidence>
<name>A0A9D0Z5B2_9FIRM</name>
<keyword evidence="4" id="KW-1133">Transmembrane helix</keyword>
<feature type="active site" description="Acyl-thioester intermediate" evidence="2">
    <location>
        <position position="258"/>
    </location>
</feature>
<dbReference type="CDD" id="cd05826">
    <property type="entry name" value="Sortase_B"/>
    <property type="match status" value="1"/>
</dbReference>
<accession>A0A9D0Z5B2</accession>
<dbReference type="Gene3D" id="2.40.260.10">
    <property type="entry name" value="Sortase"/>
    <property type="match status" value="1"/>
</dbReference>
<reference evidence="5" key="1">
    <citation type="submission" date="2020-10" db="EMBL/GenBank/DDBJ databases">
        <authorList>
            <person name="Gilroy R."/>
        </authorList>
    </citation>
    <scope>NUCLEOTIDE SEQUENCE</scope>
    <source>
        <strain evidence="5">13361</strain>
    </source>
</reference>
<dbReference type="SUPFAM" id="SSF63817">
    <property type="entry name" value="Sortase"/>
    <property type="match status" value="1"/>
</dbReference>
<evidence type="ECO:0000256" key="1">
    <source>
        <dbReference type="ARBA" id="ARBA00022801"/>
    </source>
</evidence>
<feature type="region of interest" description="Disordered" evidence="3">
    <location>
        <begin position="48"/>
        <end position="68"/>
    </location>
</feature>
<evidence type="ECO:0000313" key="5">
    <source>
        <dbReference type="EMBL" id="HIQ68098.1"/>
    </source>
</evidence>
<dbReference type="InterPro" id="IPR005754">
    <property type="entry name" value="Sortase"/>
</dbReference>
<keyword evidence="4" id="KW-0472">Membrane</keyword>
<reference evidence="5" key="2">
    <citation type="journal article" date="2021" name="PeerJ">
        <title>Extensive microbial diversity within the chicken gut microbiome revealed by metagenomics and culture.</title>
        <authorList>
            <person name="Gilroy R."/>
            <person name="Ravi A."/>
            <person name="Getino M."/>
            <person name="Pursley I."/>
            <person name="Horton D.L."/>
            <person name="Alikhan N.F."/>
            <person name="Baker D."/>
            <person name="Gharbi K."/>
            <person name="Hall N."/>
            <person name="Watson M."/>
            <person name="Adriaenssens E.M."/>
            <person name="Foster-Nyarko E."/>
            <person name="Jarju S."/>
            <person name="Secka A."/>
            <person name="Antonio M."/>
            <person name="Oren A."/>
            <person name="Chaudhuri R.R."/>
            <person name="La Ragione R."/>
            <person name="Hildebrand F."/>
            <person name="Pallen M.J."/>
        </authorList>
    </citation>
    <scope>NUCLEOTIDE SEQUENCE</scope>
    <source>
        <strain evidence="5">13361</strain>
    </source>
</reference>
<evidence type="ECO:0000313" key="6">
    <source>
        <dbReference type="Proteomes" id="UP000886796"/>
    </source>
</evidence>
<keyword evidence="1" id="KW-0378">Hydrolase</keyword>
<dbReference type="Proteomes" id="UP000886796">
    <property type="component" value="Unassembled WGS sequence"/>
</dbReference>
<sequence>MKRWILNVLIVIFAAIFLVSGYFLVDYLLESKKTADLYGNLAGMVDNATQPSEGGEENPEDPSNPGITIDSLVEVTNSDTGEKEMVLREYADVYELNSHTVGWIRIDGTPVNYPVMHMPEVENYYLYRDFNRENNNHGCLYIEEACDVYEPTDNITIYGHWMRDKSMFGSLQSYKDEEYYKQHQIIQFDTMKEHHTYEIICVFRTTATKGKGFVYNQFVNAANEEEFNKFIETCHSLEMFDTGKTAVYGDKLICLSTCEYSQTNGRLAIVAKRIA</sequence>
<dbReference type="GO" id="GO:0016787">
    <property type="term" value="F:hydrolase activity"/>
    <property type="evidence" value="ECO:0007669"/>
    <property type="project" value="UniProtKB-KW"/>
</dbReference>
<gene>
    <name evidence="5" type="ORF">IAB74_06290</name>
</gene>
<feature type="active site" description="Proton donor/acceptor" evidence="2">
    <location>
        <position position="160"/>
    </location>
</feature>
<organism evidence="5 6">
    <name type="scientific">Candidatus Faecousia excrementigallinarum</name>
    <dbReference type="NCBI Taxonomy" id="2840806"/>
    <lineage>
        <taxon>Bacteria</taxon>
        <taxon>Bacillati</taxon>
        <taxon>Bacillota</taxon>
        <taxon>Clostridia</taxon>
        <taxon>Eubacteriales</taxon>
        <taxon>Oscillospiraceae</taxon>
        <taxon>Faecousia</taxon>
    </lineage>
</organism>
<comment type="caution">
    <text evidence="5">The sequence shown here is derived from an EMBL/GenBank/DDBJ whole genome shotgun (WGS) entry which is preliminary data.</text>
</comment>
<evidence type="ECO:0000256" key="3">
    <source>
        <dbReference type="SAM" id="MobiDB-lite"/>
    </source>
</evidence>
<protein>
    <submittedName>
        <fullName evidence="5">Class B sortase</fullName>
    </submittedName>
</protein>
<feature type="transmembrane region" description="Helical" evidence="4">
    <location>
        <begin position="6"/>
        <end position="25"/>
    </location>
</feature>
<evidence type="ECO:0000256" key="4">
    <source>
        <dbReference type="SAM" id="Phobius"/>
    </source>
</evidence>
<dbReference type="Pfam" id="PF04203">
    <property type="entry name" value="Sortase"/>
    <property type="match status" value="1"/>
</dbReference>
<dbReference type="InterPro" id="IPR023365">
    <property type="entry name" value="Sortase_dom-sf"/>
</dbReference>